<evidence type="ECO:0000256" key="7">
    <source>
        <dbReference type="ARBA" id="ARBA00022723"/>
    </source>
</evidence>
<comment type="cofactor">
    <cofactor evidence="1">
        <name>heme</name>
        <dbReference type="ChEBI" id="CHEBI:30413"/>
    </cofactor>
</comment>
<dbReference type="Pfam" id="PF00067">
    <property type="entry name" value="p450"/>
    <property type="match status" value="1"/>
</dbReference>
<dbReference type="GO" id="GO:0016712">
    <property type="term" value="F:oxidoreductase activity, acting on paired donors, with incorporation or reduction of molecular oxygen, reduced flavin or flavoprotein as one donor, and incorporation of one atom of oxygen"/>
    <property type="evidence" value="ECO:0007669"/>
    <property type="project" value="UniProtKB-EC"/>
</dbReference>
<dbReference type="GO" id="GO:0005789">
    <property type="term" value="C:endoplasmic reticulum membrane"/>
    <property type="evidence" value="ECO:0007669"/>
    <property type="project" value="UniProtKB-SubCell"/>
</dbReference>
<evidence type="ECO:0000256" key="10">
    <source>
        <dbReference type="ARBA" id="ARBA00023033"/>
    </source>
</evidence>
<evidence type="ECO:0000256" key="3">
    <source>
        <dbReference type="ARBA" id="ARBA00004406"/>
    </source>
</evidence>
<dbReference type="InterPro" id="IPR050476">
    <property type="entry name" value="Insect_CytP450_Detox"/>
</dbReference>
<dbReference type="GO" id="GO:0020037">
    <property type="term" value="F:heme binding"/>
    <property type="evidence" value="ECO:0007669"/>
    <property type="project" value="InterPro"/>
</dbReference>
<reference evidence="13" key="2">
    <citation type="submission" date="2020-12" db="EMBL/GenBank/DDBJ databases">
        <authorList>
            <person name="Kanost M."/>
        </authorList>
    </citation>
    <scope>NUCLEOTIDE SEQUENCE</scope>
</reference>
<dbReference type="PANTHER" id="PTHR24292">
    <property type="entry name" value="CYTOCHROME P450"/>
    <property type="match status" value="1"/>
</dbReference>
<comment type="similarity">
    <text evidence="4">Belongs to the cytochrome P450 family.</text>
</comment>
<evidence type="ECO:0000313" key="13">
    <source>
        <dbReference type="EMBL" id="KAG6460161.1"/>
    </source>
</evidence>
<dbReference type="GO" id="GO:0005506">
    <property type="term" value="F:iron ion binding"/>
    <property type="evidence" value="ECO:0007669"/>
    <property type="project" value="InterPro"/>
</dbReference>
<organism evidence="13 14">
    <name type="scientific">Manduca sexta</name>
    <name type="common">Tobacco hawkmoth</name>
    <name type="synonym">Tobacco hornworm</name>
    <dbReference type="NCBI Taxonomy" id="7130"/>
    <lineage>
        <taxon>Eukaryota</taxon>
        <taxon>Metazoa</taxon>
        <taxon>Ecdysozoa</taxon>
        <taxon>Arthropoda</taxon>
        <taxon>Hexapoda</taxon>
        <taxon>Insecta</taxon>
        <taxon>Pterygota</taxon>
        <taxon>Neoptera</taxon>
        <taxon>Endopterygota</taxon>
        <taxon>Lepidoptera</taxon>
        <taxon>Glossata</taxon>
        <taxon>Ditrysia</taxon>
        <taxon>Bombycoidea</taxon>
        <taxon>Sphingidae</taxon>
        <taxon>Sphinginae</taxon>
        <taxon>Sphingini</taxon>
        <taxon>Manduca</taxon>
    </lineage>
</organism>
<name>A0A922CW07_MANSE</name>
<dbReference type="Proteomes" id="UP000791440">
    <property type="component" value="Unassembled WGS sequence"/>
</dbReference>
<comment type="catalytic activity">
    <reaction evidence="12">
        <text>an organic molecule + reduced [NADPH--hemoprotein reductase] + O2 = an alcohol + oxidized [NADPH--hemoprotein reductase] + H2O + H(+)</text>
        <dbReference type="Rhea" id="RHEA:17149"/>
        <dbReference type="Rhea" id="RHEA-COMP:11964"/>
        <dbReference type="Rhea" id="RHEA-COMP:11965"/>
        <dbReference type="ChEBI" id="CHEBI:15377"/>
        <dbReference type="ChEBI" id="CHEBI:15378"/>
        <dbReference type="ChEBI" id="CHEBI:15379"/>
        <dbReference type="ChEBI" id="CHEBI:30879"/>
        <dbReference type="ChEBI" id="CHEBI:57618"/>
        <dbReference type="ChEBI" id="CHEBI:58210"/>
        <dbReference type="ChEBI" id="CHEBI:142491"/>
        <dbReference type="EC" id="1.14.14.1"/>
    </reaction>
</comment>
<evidence type="ECO:0000256" key="6">
    <source>
        <dbReference type="ARBA" id="ARBA00022617"/>
    </source>
</evidence>
<keyword evidence="6" id="KW-0349">Heme</keyword>
<accession>A0A922CW07</accession>
<evidence type="ECO:0000256" key="9">
    <source>
        <dbReference type="ARBA" id="ARBA00023004"/>
    </source>
</evidence>
<sequence>MTNFNFLRFLKTCAFRSFPTITKWLNISLAPPGTAKFFEDVVMNTIIHREEHNIVRPDMIHLLMLAKKGLIPFEIKDKAGDEGFASVEEAGQRKYHVDWTYKDLVSQAVLFVFAGFDTVSSSMAFMFHQLAINPVVQERLYQEISENEEKCGGKFEYTNISKLTYLDMFVSECLRCWPPGGFMDRLCVKDYNLGKPRPDAKHDCIVRKGECIGLPYWAFHYNPKFFPDPEKFDPERFSEENKDKIKPYTYLPFGAGFRNCIGSRLALHEVKIFLYQMVLTFKFSAFEKTPPRAQLVSQGYDMEVKDGAWVRLHIRSA</sequence>
<evidence type="ECO:0000256" key="1">
    <source>
        <dbReference type="ARBA" id="ARBA00001971"/>
    </source>
</evidence>
<comment type="caution">
    <text evidence="13">The sequence shown here is derived from an EMBL/GenBank/DDBJ whole genome shotgun (WGS) entry which is preliminary data.</text>
</comment>
<dbReference type="AlphaFoldDB" id="A0A922CW07"/>
<evidence type="ECO:0000256" key="12">
    <source>
        <dbReference type="ARBA" id="ARBA00047827"/>
    </source>
</evidence>
<keyword evidence="8" id="KW-0560">Oxidoreductase</keyword>
<dbReference type="EMBL" id="JH668658">
    <property type="protein sequence ID" value="KAG6460161.1"/>
    <property type="molecule type" value="Genomic_DNA"/>
</dbReference>
<evidence type="ECO:0000313" key="14">
    <source>
        <dbReference type="Proteomes" id="UP000791440"/>
    </source>
</evidence>
<dbReference type="EC" id="1.14.14.1" evidence="5"/>
<keyword evidence="14" id="KW-1185">Reference proteome</keyword>
<comment type="subcellular location">
    <subcellularLocation>
        <location evidence="3">Endoplasmic reticulum membrane</location>
        <topology evidence="3">Peripheral membrane protein</topology>
    </subcellularLocation>
    <subcellularLocation>
        <location evidence="2">Microsome membrane</location>
        <topology evidence="2">Peripheral membrane protein</topology>
    </subcellularLocation>
</comment>
<evidence type="ECO:0000256" key="5">
    <source>
        <dbReference type="ARBA" id="ARBA00012109"/>
    </source>
</evidence>
<keyword evidence="7" id="KW-0479">Metal-binding</keyword>
<dbReference type="PANTHER" id="PTHR24292:SF54">
    <property type="entry name" value="CYP9F3-RELATED"/>
    <property type="match status" value="1"/>
</dbReference>
<dbReference type="InterPro" id="IPR001128">
    <property type="entry name" value="Cyt_P450"/>
</dbReference>
<evidence type="ECO:0000256" key="2">
    <source>
        <dbReference type="ARBA" id="ARBA00004174"/>
    </source>
</evidence>
<keyword evidence="11" id="KW-0472">Membrane</keyword>
<reference evidence="13" key="1">
    <citation type="journal article" date="2016" name="Insect Biochem. Mol. Biol.">
        <title>Multifaceted biological insights from a draft genome sequence of the tobacco hornworm moth, Manduca sexta.</title>
        <authorList>
            <person name="Kanost M.R."/>
            <person name="Arrese E.L."/>
            <person name="Cao X."/>
            <person name="Chen Y.R."/>
            <person name="Chellapilla S."/>
            <person name="Goldsmith M.R."/>
            <person name="Grosse-Wilde E."/>
            <person name="Heckel D.G."/>
            <person name="Herndon N."/>
            <person name="Jiang H."/>
            <person name="Papanicolaou A."/>
            <person name="Qu J."/>
            <person name="Soulages J.L."/>
            <person name="Vogel H."/>
            <person name="Walters J."/>
            <person name="Waterhouse R.M."/>
            <person name="Ahn S.J."/>
            <person name="Almeida F.C."/>
            <person name="An C."/>
            <person name="Aqrawi P."/>
            <person name="Bretschneider A."/>
            <person name="Bryant W.B."/>
            <person name="Bucks S."/>
            <person name="Chao H."/>
            <person name="Chevignon G."/>
            <person name="Christen J.M."/>
            <person name="Clarke D.F."/>
            <person name="Dittmer N.T."/>
            <person name="Ferguson L.C.F."/>
            <person name="Garavelou S."/>
            <person name="Gordon K.H.J."/>
            <person name="Gunaratna R.T."/>
            <person name="Han Y."/>
            <person name="Hauser F."/>
            <person name="He Y."/>
            <person name="Heidel-Fischer H."/>
            <person name="Hirsh A."/>
            <person name="Hu Y."/>
            <person name="Jiang H."/>
            <person name="Kalra D."/>
            <person name="Klinner C."/>
            <person name="Konig C."/>
            <person name="Kovar C."/>
            <person name="Kroll A.R."/>
            <person name="Kuwar S.S."/>
            <person name="Lee S.L."/>
            <person name="Lehman R."/>
            <person name="Li K."/>
            <person name="Li Z."/>
            <person name="Liang H."/>
            <person name="Lovelace S."/>
            <person name="Lu Z."/>
            <person name="Mansfield J.H."/>
            <person name="McCulloch K.J."/>
            <person name="Mathew T."/>
            <person name="Morton B."/>
            <person name="Muzny D.M."/>
            <person name="Neunemann D."/>
            <person name="Ongeri F."/>
            <person name="Pauchet Y."/>
            <person name="Pu L.L."/>
            <person name="Pyrousis I."/>
            <person name="Rao X.J."/>
            <person name="Redding A."/>
            <person name="Roesel C."/>
            <person name="Sanchez-Gracia A."/>
            <person name="Schaack S."/>
            <person name="Shukla A."/>
            <person name="Tetreau G."/>
            <person name="Wang Y."/>
            <person name="Xiong G.H."/>
            <person name="Traut W."/>
            <person name="Walsh T.K."/>
            <person name="Worley K.C."/>
            <person name="Wu D."/>
            <person name="Wu W."/>
            <person name="Wu Y.Q."/>
            <person name="Zhang X."/>
            <person name="Zou Z."/>
            <person name="Zucker H."/>
            <person name="Briscoe A.D."/>
            <person name="Burmester T."/>
            <person name="Clem R.J."/>
            <person name="Feyereisen R."/>
            <person name="Grimmelikhuijzen C.J.P."/>
            <person name="Hamodrakas S.J."/>
            <person name="Hansson B.S."/>
            <person name="Huguet E."/>
            <person name="Jermiin L.S."/>
            <person name="Lan Q."/>
            <person name="Lehman H.K."/>
            <person name="Lorenzen M."/>
            <person name="Merzendorfer H."/>
            <person name="Michalopoulos I."/>
            <person name="Morton D.B."/>
            <person name="Muthukrishnan S."/>
            <person name="Oakeshott J.G."/>
            <person name="Palmer W."/>
            <person name="Park Y."/>
            <person name="Passarelli A.L."/>
            <person name="Rozas J."/>
            <person name="Schwartz L.M."/>
            <person name="Smith W."/>
            <person name="Southgate A."/>
            <person name="Vilcinskas A."/>
            <person name="Vogt R."/>
            <person name="Wang P."/>
            <person name="Werren J."/>
            <person name="Yu X.Q."/>
            <person name="Zhou J.J."/>
            <person name="Brown S.J."/>
            <person name="Scherer S.E."/>
            <person name="Richards S."/>
            <person name="Blissard G.W."/>
        </authorList>
    </citation>
    <scope>NUCLEOTIDE SEQUENCE</scope>
</reference>
<evidence type="ECO:0000256" key="4">
    <source>
        <dbReference type="ARBA" id="ARBA00010617"/>
    </source>
</evidence>
<gene>
    <name evidence="13" type="ORF">O3G_MSEX011809</name>
</gene>
<proteinExistence type="inferred from homology"/>
<evidence type="ECO:0000256" key="8">
    <source>
        <dbReference type="ARBA" id="ARBA00023002"/>
    </source>
</evidence>
<keyword evidence="9" id="KW-0408">Iron</keyword>
<evidence type="ECO:0000256" key="11">
    <source>
        <dbReference type="ARBA" id="ARBA00023136"/>
    </source>
</evidence>
<keyword evidence="10" id="KW-0503">Monooxygenase</keyword>
<protein>
    <recommendedName>
        <fullName evidence="5">unspecific monooxygenase</fullName>
        <ecNumber evidence="5">1.14.14.1</ecNumber>
    </recommendedName>
</protein>